<dbReference type="Pfam" id="PF13837">
    <property type="entry name" value="Myb_DNA-bind_4"/>
    <property type="match status" value="1"/>
</dbReference>
<comment type="caution">
    <text evidence="2">The sequence shown here is derived from an EMBL/GenBank/DDBJ whole genome shotgun (WGS) entry which is preliminary data.</text>
</comment>
<keyword evidence="3" id="KW-1185">Reference proteome</keyword>
<dbReference type="InterPro" id="IPR044822">
    <property type="entry name" value="Myb_DNA-bind_4"/>
</dbReference>
<dbReference type="AlphaFoldDB" id="A0A8T1SFZ4"/>
<feature type="domain" description="Myb/SANT-like DNA-binding" evidence="1">
    <location>
        <begin position="10"/>
        <end position="64"/>
    </location>
</feature>
<dbReference type="EMBL" id="JAHGAV010000232">
    <property type="protein sequence ID" value="KAG6928002.1"/>
    <property type="molecule type" value="Genomic_DNA"/>
</dbReference>
<organism evidence="2 3">
    <name type="scientific">Chelydra serpentina</name>
    <name type="common">Snapping turtle</name>
    <name type="synonym">Testudo serpentina</name>
    <dbReference type="NCBI Taxonomy" id="8475"/>
    <lineage>
        <taxon>Eukaryota</taxon>
        <taxon>Metazoa</taxon>
        <taxon>Chordata</taxon>
        <taxon>Craniata</taxon>
        <taxon>Vertebrata</taxon>
        <taxon>Euteleostomi</taxon>
        <taxon>Archelosauria</taxon>
        <taxon>Testudinata</taxon>
        <taxon>Testudines</taxon>
        <taxon>Cryptodira</taxon>
        <taxon>Durocryptodira</taxon>
        <taxon>Americhelydia</taxon>
        <taxon>Chelydroidea</taxon>
        <taxon>Chelydridae</taxon>
        <taxon>Chelydra</taxon>
    </lineage>
</organism>
<dbReference type="PANTHER" id="PTHR47595">
    <property type="entry name" value="HEAT SHOCK 70 KDA PROTEIN 14"/>
    <property type="match status" value="1"/>
</dbReference>
<evidence type="ECO:0000313" key="2">
    <source>
        <dbReference type="EMBL" id="KAG6928002.1"/>
    </source>
</evidence>
<dbReference type="OrthoDB" id="9012254at2759"/>
<dbReference type="Proteomes" id="UP000765507">
    <property type="component" value="Unassembled WGS sequence"/>
</dbReference>
<dbReference type="PANTHER" id="PTHR47595:SF1">
    <property type="entry name" value="MYB_SANT-LIKE DNA-BINDING DOMAIN-CONTAINING PROTEIN"/>
    <property type="match status" value="1"/>
</dbReference>
<name>A0A8T1SFZ4_CHESE</name>
<accession>A0A8T1SFZ4</accession>
<evidence type="ECO:0000313" key="3">
    <source>
        <dbReference type="Proteomes" id="UP000765507"/>
    </source>
</evidence>
<sequence>MSSACCTPADTYGQISRCMTERGPDRDTLQCRVKVKELQNTNHMAQEANPAPMSCWFYKELDAILGSNPTSTAKTIVDTSVAVGVSVYGGVVGRQPASLCSFD</sequence>
<reference evidence="2 3" key="1">
    <citation type="journal article" date="2020" name="G3 (Bethesda)">
        <title>Draft Genome of the Common Snapping Turtle, Chelydra serpentina, a Model for Phenotypic Plasticity in Reptiles.</title>
        <authorList>
            <person name="Das D."/>
            <person name="Singh S.K."/>
            <person name="Bierstedt J."/>
            <person name="Erickson A."/>
            <person name="Galli G.L.J."/>
            <person name="Crossley D.A. 2nd"/>
            <person name="Rhen T."/>
        </authorList>
    </citation>
    <scope>NUCLEOTIDE SEQUENCE [LARGE SCALE GENOMIC DNA]</scope>
    <source>
        <strain evidence="2">KW</strain>
    </source>
</reference>
<evidence type="ECO:0000259" key="1">
    <source>
        <dbReference type="Pfam" id="PF13837"/>
    </source>
</evidence>
<proteinExistence type="predicted"/>
<gene>
    <name evidence="2" type="ORF">G0U57_008903</name>
</gene>
<protein>
    <recommendedName>
        <fullName evidence="1">Myb/SANT-like DNA-binding domain-containing protein</fullName>
    </recommendedName>
</protein>